<dbReference type="PRINTS" id="PR00254">
    <property type="entry name" value="NICOTINICR"/>
</dbReference>
<evidence type="ECO:0000256" key="4">
    <source>
        <dbReference type="ARBA" id="ARBA00022989"/>
    </source>
</evidence>
<comment type="subcellular location">
    <subcellularLocation>
        <location evidence="13">Synaptic cell membrane</location>
        <topology evidence="13">Multi-pass membrane protein</topology>
    </subcellularLocation>
</comment>
<dbReference type="PRINTS" id="PR00252">
    <property type="entry name" value="NRIONCHANNEL"/>
</dbReference>
<evidence type="ECO:0000256" key="12">
    <source>
        <dbReference type="ARBA" id="ARBA00023303"/>
    </source>
</evidence>
<dbReference type="EMBL" id="BLXT01006878">
    <property type="protein sequence ID" value="GFO34212.1"/>
    <property type="molecule type" value="Genomic_DNA"/>
</dbReference>
<keyword evidence="4 14" id="KW-1133">Transmembrane helix</keyword>
<feature type="region of interest" description="Disordered" evidence="15">
    <location>
        <begin position="370"/>
        <end position="402"/>
    </location>
</feature>
<evidence type="ECO:0000313" key="18">
    <source>
        <dbReference type="EMBL" id="GFO34212.1"/>
    </source>
</evidence>
<dbReference type="GO" id="GO:0022848">
    <property type="term" value="F:acetylcholine-gated monoatomic cation-selective channel activity"/>
    <property type="evidence" value="ECO:0007669"/>
    <property type="project" value="InterPro"/>
</dbReference>
<feature type="transmembrane region" description="Helical" evidence="14">
    <location>
        <begin position="527"/>
        <end position="547"/>
    </location>
</feature>
<dbReference type="InterPro" id="IPR036719">
    <property type="entry name" value="Neuro-gated_channel_TM_sf"/>
</dbReference>
<keyword evidence="9 18" id="KW-0675">Receptor</keyword>
<evidence type="ECO:0000256" key="8">
    <source>
        <dbReference type="ARBA" id="ARBA00023157"/>
    </source>
</evidence>
<keyword evidence="1 14" id="KW-0813">Transport</keyword>
<evidence type="ECO:0000256" key="3">
    <source>
        <dbReference type="ARBA" id="ARBA00022692"/>
    </source>
</evidence>
<proteinExistence type="inferred from homology"/>
<evidence type="ECO:0000313" key="19">
    <source>
        <dbReference type="Proteomes" id="UP000735302"/>
    </source>
</evidence>
<evidence type="ECO:0000259" key="16">
    <source>
        <dbReference type="Pfam" id="PF02931"/>
    </source>
</evidence>
<dbReference type="SUPFAM" id="SSF90112">
    <property type="entry name" value="Neurotransmitter-gated ion-channel transmembrane pore"/>
    <property type="match status" value="1"/>
</dbReference>
<comment type="similarity">
    <text evidence="14">Belongs to the ligand-gated ion channel (TC 1.A.9) family.</text>
</comment>
<feature type="domain" description="Neurotransmitter-gated ion-channel transmembrane" evidence="17">
    <location>
        <begin position="245"/>
        <end position="544"/>
    </location>
</feature>
<evidence type="ECO:0000256" key="1">
    <source>
        <dbReference type="ARBA" id="ARBA00022448"/>
    </source>
</evidence>
<feature type="transmembrane region" description="Helical" evidence="14">
    <location>
        <begin position="300"/>
        <end position="323"/>
    </location>
</feature>
<keyword evidence="11" id="KW-1071">Ligand-gated ion channel</keyword>
<feature type="transmembrane region" description="Helical" evidence="14">
    <location>
        <begin position="270"/>
        <end position="288"/>
    </location>
</feature>
<evidence type="ECO:0000256" key="15">
    <source>
        <dbReference type="SAM" id="MobiDB-lite"/>
    </source>
</evidence>
<dbReference type="InterPro" id="IPR006201">
    <property type="entry name" value="Neur_channel"/>
</dbReference>
<evidence type="ECO:0000256" key="2">
    <source>
        <dbReference type="ARBA" id="ARBA00022475"/>
    </source>
</evidence>
<dbReference type="Pfam" id="PF02932">
    <property type="entry name" value="Neur_chan_memb"/>
    <property type="match status" value="1"/>
</dbReference>
<dbReference type="FunFam" id="1.20.58.390:FF:000043">
    <property type="entry name" value="AcetylCholine Receptor"/>
    <property type="match status" value="1"/>
</dbReference>
<dbReference type="InterPro" id="IPR018000">
    <property type="entry name" value="Neurotransmitter_ion_chnl_CS"/>
</dbReference>
<comment type="caution">
    <text evidence="18">The sequence shown here is derived from an EMBL/GenBank/DDBJ whole genome shotgun (WGS) entry which is preliminary data.</text>
</comment>
<dbReference type="CDD" id="cd18997">
    <property type="entry name" value="LGIC_ECD_nAChR"/>
    <property type="match status" value="1"/>
</dbReference>
<dbReference type="SUPFAM" id="SSF63712">
    <property type="entry name" value="Nicotinic receptor ligand binding domain-like"/>
    <property type="match status" value="1"/>
</dbReference>
<dbReference type="PROSITE" id="PS00236">
    <property type="entry name" value="NEUROTR_ION_CHANNEL"/>
    <property type="match status" value="1"/>
</dbReference>
<feature type="domain" description="Neurotransmitter-gated ion-channel ligand-binding" evidence="16">
    <location>
        <begin position="32"/>
        <end position="238"/>
    </location>
</feature>
<feature type="compositionally biased region" description="Low complexity" evidence="15">
    <location>
        <begin position="386"/>
        <end position="401"/>
    </location>
</feature>
<dbReference type="InterPro" id="IPR038050">
    <property type="entry name" value="Neuro_actylchol_rec"/>
</dbReference>
<gene>
    <name evidence="18" type="ORF">PoB_006071700</name>
</gene>
<dbReference type="GO" id="GO:0045211">
    <property type="term" value="C:postsynaptic membrane"/>
    <property type="evidence" value="ECO:0007669"/>
    <property type="project" value="InterPro"/>
</dbReference>
<keyword evidence="8" id="KW-1015">Disulfide bond</keyword>
<protein>
    <submittedName>
        <fullName evidence="18">Neuronal acetylcholine receptor subunit alpha-3</fullName>
    </submittedName>
</protein>
<evidence type="ECO:0000259" key="17">
    <source>
        <dbReference type="Pfam" id="PF02932"/>
    </source>
</evidence>
<dbReference type="Pfam" id="PF02931">
    <property type="entry name" value="Neur_chan_LBD"/>
    <property type="match status" value="1"/>
</dbReference>
<dbReference type="AlphaFoldDB" id="A0AAV4CQQ5"/>
<dbReference type="PANTHER" id="PTHR18945">
    <property type="entry name" value="NEUROTRANSMITTER GATED ION CHANNEL"/>
    <property type="match status" value="1"/>
</dbReference>
<dbReference type="CDD" id="cd19051">
    <property type="entry name" value="LGIC_TM_cation"/>
    <property type="match status" value="1"/>
</dbReference>
<keyword evidence="6 14" id="KW-0406">Ion transport</keyword>
<keyword evidence="5" id="KW-0770">Synapse</keyword>
<keyword evidence="2" id="KW-1003">Cell membrane</keyword>
<feature type="transmembrane region" description="Helical" evidence="14">
    <location>
        <begin position="245"/>
        <end position="263"/>
    </location>
</feature>
<reference evidence="18 19" key="1">
    <citation type="journal article" date="2021" name="Elife">
        <title>Chloroplast acquisition without the gene transfer in kleptoplastic sea slugs, Plakobranchus ocellatus.</title>
        <authorList>
            <person name="Maeda T."/>
            <person name="Takahashi S."/>
            <person name="Yoshida T."/>
            <person name="Shimamura S."/>
            <person name="Takaki Y."/>
            <person name="Nagai Y."/>
            <person name="Toyoda A."/>
            <person name="Suzuki Y."/>
            <person name="Arimoto A."/>
            <person name="Ishii H."/>
            <person name="Satoh N."/>
            <person name="Nishiyama T."/>
            <person name="Hasebe M."/>
            <person name="Maruyama T."/>
            <person name="Minagawa J."/>
            <person name="Obokata J."/>
            <person name="Shigenobu S."/>
        </authorList>
    </citation>
    <scope>NUCLEOTIDE SEQUENCE [LARGE SCALE GENOMIC DNA]</scope>
</reference>
<accession>A0AAV4CQQ5</accession>
<evidence type="ECO:0000256" key="7">
    <source>
        <dbReference type="ARBA" id="ARBA00023136"/>
    </source>
</evidence>
<evidence type="ECO:0000256" key="10">
    <source>
        <dbReference type="ARBA" id="ARBA00023180"/>
    </source>
</evidence>
<organism evidence="18 19">
    <name type="scientific">Plakobranchus ocellatus</name>
    <dbReference type="NCBI Taxonomy" id="259542"/>
    <lineage>
        <taxon>Eukaryota</taxon>
        <taxon>Metazoa</taxon>
        <taxon>Spiralia</taxon>
        <taxon>Lophotrochozoa</taxon>
        <taxon>Mollusca</taxon>
        <taxon>Gastropoda</taxon>
        <taxon>Heterobranchia</taxon>
        <taxon>Euthyneura</taxon>
        <taxon>Panpulmonata</taxon>
        <taxon>Sacoglossa</taxon>
        <taxon>Placobranchoidea</taxon>
        <taxon>Plakobranchidae</taxon>
        <taxon>Plakobranchus</taxon>
    </lineage>
</organism>
<keyword evidence="19" id="KW-1185">Reference proteome</keyword>
<sequence length="549" mass="62883">MRLSKCRGYRDVQLLVAAIVISRVIGDDNVGDRLFKEVWKDYQHDVRPLCGVNQETLHATLGIAIRQLIELNEPEQKVSTSIWFRMTWNDCRLRWNPSLYGNITSVTIPKQRMWVPDLTLYDNAQSKLGEQNEYFVSVKYDGVITYNLPAVVKSMCKLDVTMFPFDYQMCFLTLGSWTYNQHQLNFTARLKNPADLSSYIEHGEWDLYKLDVENYAFVEENGVPYGQVKFTVYLRRKPLFHTMNLILPSIIVNSLAIIGFVLPPESGEKLNLEITVLLSLLVFQLVILNSMPHSSKHMPLIAIYFLLSMILIALSCVCTVVILNIHFNKHHTPLPAWIRDILTGRMGRLFRLDNIMLQTHEKRQRLLTEYNEFRPKKPPPSNTYPASSPKKSSKRSSAAQSNGQIFDKLNNLSLRSRKPKDTDDDSVYGFYPNARYGFSTELNALPKQYSAPSKAGAVPATTSFFTVNMSEIRRSESEPGDDDSPNVAVNRKILARMERTTARGIKKQINDLLDTEWKVFAVFLDRLFLFTFLLMGIIVGIGLFSYISS</sequence>
<evidence type="ECO:0000256" key="11">
    <source>
        <dbReference type="ARBA" id="ARBA00023286"/>
    </source>
</evidence>
<keyword evidence="12 14" id="KW-0407">Ion channel</keyword>
<dbReference type="Gene3D" id="1.20.58.390">
    <property type="entry name" value="Neurotransmitter-gated ion-channel transmembrane domain"/>
    <property type="match status" value="1"/>
</dbReference>
<dbReference type="FunFam" id="2.70.170.10:FF:000028">
    <property type="entry name" value="AcetylCholine Receptor"/>
    <property type="match status" value="1"/>
</dbReference>
<dbReference type="Gene3D" id="2.70.170.10">
    <property type="entry name" value="Neurotransmitter-gated ion-channel ligand-binding domain"/>
    <property type="match status" value="1"/>
</dbReference>
<keyword evidence="3 14" id="KW-0812">Transmembrane</keyword>
<evidence type="ECO:0000256" key="5">
    <source>
        <dbReference type="ARBA" id="ARBA00023018"/>
    </source>
</evidence>
<dbReference type="InterPro" id="IPR002394">
    <property type="entry name" value="Nicotinic_acetylcholine_rcpt"/>
</dbReference>
<dbReference type="InterPro" id="IPR006202">
    <property type="entry name" value="Neur_chan_lig-bd"/>
</dbReference>
<keyword evidence="10" id="KW-0325">Glycoprotein</keyword>
<evidence type="ECO:0000256" key="14">
    <source>
        <dbReference type="RuleBase" id="RU000687"/>
    </source>
</evidence>
<dbReference type="Proteomes" id="UP000735302">
    <property type="component" value="Unassembled WGS sequence"/>
</dbReference>
<evidence type="ECO:0000256" key="6">
    <source>
        <dbReference type="ARBA" id="ARBA00023065"/>
    </source>
</evidence>
<dbReference type="InterPro" id="IPR006029">
    <property type="entry name" value="Neurotrans-gated_channel_TM"/>
</dbReference>
<dbReference type="GO" id="GO:0004888">
    <property type="term" value="F:transmembrane signaling receptor activity"/>
    <property type="evidence" value="ECO:0007669"/>
    <property type="project" value="InterPro"/>
</dbReference>
<evidence type="ECO:0000256" key="9">
    <source>
        <dbReference type="ARBA" id="ARBA00023170"/>
    </source>
</evidence>
<evidence type="ECO:0000256" key="13">
    <source>
        <dbReference type="ARBA" id="ARBA00034099"/>
    </source>
</evidence>
<keyword evidence="7 14" id="KW-0472">Membrane</keyword>
<name>A0AAV4CQQ5_9GAST</name>
<dbReference type="InterPro" id="IPR036734">
    <property type="entry name" value="Neur_chan_lig-bd_sf"/>
</dbReference>